<proteinExistence type="predicted"/>
<accession>A0ABN3R3G1</accession>
<comment type="caution">
    <text evidence="2">The sequence shown here is derived from an EMBL/GenBank/DDBJ whole genome shotgun (WGS) entry which is preliminary data.</text>
</comment>
<organism evidence="2 3">
    <name type="scientific">Streptomyces lunalinharesii</name>
    <dbReference type="NCBI Taxonomy" id="333384"/>
    <lineage>
        <taxon>Bacteria</taxon>
        <taxon>Bacillati</taxon>
        <taxon>Actinomycetota</taxon>
        <taxon>Actinomycetes</taxon>
        <taxon>Kitasatosporales</taxon>
        <taxon>Streptomycetaceae</taxon>
        <taxon>Streptomyces</taxon>
    </lineage>
</organism>
<name>A0ABN3R3G1_9ACTN</name>
<dbReference type="Proteomes" id="UP001500994">
    <property type="component" value="Unassembled WGS sequence"/>
</dbReference>
<feature type="region of interest" description="Disordered" evidence="1">
    <location>
        <begin position="1"/>
        <end position="78"/>
    </location>
</feature>
<feature type="compositionally biased region" description="Basic residues" evidence="1">
    <location>
        <begin position="66"/>
        <end position="75"/>
    </location>
</feature>
<evidence type="ECO:0000313" key="2">
    <source>
        <dbReference type="EMBL" id="GAA2642818.1"/>
    </source>
</evidence>
<sequence length="124" mass="13309">MHGEGAREPASGNASGQLPLHPYAPTITTAKTRRVTSAINGEPPAATRATNTGGECGLRQRTQAQRTRRQARQRPQRLADTLYQRIGVALRAIDSETAAVHYQAGNDCPPVTRIVIDDRPAVAS</sequence>
<dbReference type="EMBL" id="BAAARK010000001">
    <property type="protein sequence ID" value="GAA2642818.1"/>
    <property type="molecule type" value="Genomic_DNA"/>
</dbReference>
<keyword evidence="3" id="KW-1185">Reference proteome</keyword>
<gene>
    <name evidence="2" type="ORF">GCM10009864_00100</name>
</gene>
<feature type="compositionally biased region" description="Polar residues" evidence="1">
    <location>
        <begin position="26"/>
        <end position="39"/>
    </location>
</feature>
<reference evidence="2 3" key="1">
    <citation type="journal article" date="2019" name="Int. J. Syst. Evol. Microbiol.">
        <title>The Global Catalogue of Microorganisms (GCM) 10K type strain sequencing project: providing services to taxonomists for standard genome sequencing and annotation.</title>
        <authorList>
            <consortium name="The Broad Institute Genomics Platform"/>
            <consortium name="The Broad Institute Genome Sequencing Center for Infectious Disease"/>
            <person name="Wu L."/>
            <person name="Ma J."/>
        </authorList>
    </citation>
    <scope>NUCLEOTIDE SEQUENCE [LARGE SCALE GENOMIC DNA]</scope>
    <source>
        <strain evidence="2 3">JCM 16374</strain>
    </source>
</reference>
<protein>
    <submittedName>
        <fullName evidence="2">Uncharacterized protein</fullName>
    </submittedName>
</protein>
<evidence type="ECO:0000313" key="3">
    <source>
        <dbReference type="Proteomes" id="UP001500994"/>
    </source>
</evidence>
<evidence type="ECO:0000256" key="1">
    <source>
        <dbReference type="SAM" id="MobiDB-lite"/>
    </source>
</evidence>